<gene>
    <name evidence="1" type="ordered locus">RD1_1149</name>
</gene>
<dbReference type="AlphaFoldDB" id="Q16B43"/>
<evidence type="ECO:0000313" key="2">
    <source>
        <dbReference type="Proteomes" id="UP000007029"/>
    </source>
</evidence>
<dbReference type="STRING" id="375451.RD1_1149"/>
<name>Q16B43_ROSDO</name>
<accession>Q16B43</accession>
<dbReference type="RefSeq" id="WP_011567420.1">
    <property type="nucleotide sequence ID" value="NC_008209.1"/>
</dbReference>
<dbReference type="Proteomes" id="UP000007029">
    <property type="component" value="Chromosome"/>
</dbReference>
<dbReference type="GO" id="GO:0016740">
    <property type="term" value="F:transferase activity"/>
    <property type="evidence" value="ECO:0007669"/>
    <property type="project" value="UniProtKB-KW"/>
</dbReference>
<dbReference type="SUPFAM" id="SSF53448">
    <property type="entry name" value="Nucleotide-diphospho-sugar transferases"/>
    <property type="match status" value="1"/>
</dbReference>
<protein>
    <submittedName>
        <fullName evidence="1">Glycosyltransferase, putative</fullName>
    </submittedName>
</protein>
<dbReference type="InterPro" id="IPR029044">
    <property type="entry name" value="Nucleotide-diphossugar_trans"/>
</dbReference>
<proteinExistence type="predicted"/>
<keyword evidence="1" id="KW-0808">Transferase</keyword>
<dbReference type="EMBL" id="CP000362">
    <property type="protein sequence ID" value="ABG30800.1"/>
    <property type="molecule type" value="Genomic_DNA"/>
</dbReference>
<dbReference type="KEGG" id="rde:RD1_1149"/>
<keyword evidence="2" id="KW-1185">Reference proteome</keyword>
<dbReference type="eggNOG" id="ENOG502Z7IB">
    <property type="taxonomic scope" value="Bacteria"/>
</dbReference>
<reference evidence="1 2" key="1">
    <citation type="journal article" date="2007" name="J. Bacteriol.">
        <title>The complete genome sequence of Roseobacter denitrificans reveals a mixotrophic rather than photosynthetic metabolism.</title>
        <authorList>
            <person name="Swingley W.D."/>
            <person name="Sadekar S."/>
            <person name="Mastrian S.D."/>
            <person name="Matthies H.J."/>
            <person name="Hao J."/>
            <person name="Ramos H."/>
            <person name="Acharya C.R."/>
            <person name="Conrad A.L."/>
            <person name="Taylor H.L."/>
            <person name="Dejesa L.C."/>
            <person name="Shah M.K."/>
            <person name="O'huallachain M.E."/>
            <person name="Lince M.T."/>
            <person name="Blankenship R.E."/>
            <person name="Beatty J.T."/>
            <person name="Touchman J.W."/>
        </authorList>
    </citation>
    <scope>NUCLEOTIDE SEQUENCE [LARGE SCALE GENOMIC DNA]</scope>
    <source>
        <strain evidence="2">ATCC 33942 / OCh 114</strain>
    </source>
</reference>
<dbReference type="HOGENOM" id="CLU_076581_0_0_5"/>
<evidence type="ECO:0000313" key="1">
    <source>
        <dbReference type="EMBL" id="ABG30800.1"/>
    </source>
</evidence>
<sequence>MDKVIVCINWGTKYGAPYINRLYEMVHGNITPPFRFVAFTDTSDGVNPAVDCFDLPEMPGFMPKNTIGQWPKSRLWAPVLGDLSGPFLFVDLDVTITGSLDPFFEFGSPDDVVLARNAAKPLQKLGQTSIYRMPVGALAPLQAQFASDPQAVADKYRFEQHFVTKNAPNGVKFWPVKWVRHFRIECIPRFPLNYFLDPRPPKGTRVVIFAGAMNPPDAIAGQYNRRTPHLPPLAHVKRALKSKNKLKALRQYARPAKWVADIWSQSNTYNAAHGPVEK</sequence>
<organism evidence="1 2">
    <name type="scientific">Roseobacter denitrificans (strain ATCC 33942 / OCh 114)</name>
    <name type="common">Erythrobacter sp. (strain OCh 114)</name>
    <name type="synonym">Roseobacter denitrificans</name>
    <dbReference type="NCBI Taxonomy" id="375451"/>
    <lineage>
        <taxon>Bacteria</taxon>
        <taxon>Pseudomonadati</taxon>
        <taxon>Pseudomonadota</taxon>
        <taxon>Alphaproteobacteria</taxon>
        <taxon>Rhodobacterales</taxon>
        <taxon>Roseobacteraceae</taxon>
        <taxon>Roseobacter</taxon>
    </lineage>
</organism>